<name>A0ABS4UZT8_9ACTN</name>
<organism evidence="1 2">
    <name type="scientific">Kribbella aluminosa</name>
    <dbReference type="NCBI Taxonomy" id="416017"/>
    <lineage>
        <taxon>Bacteria</taxon>
        <taxon>Bacillati</taxon>
        <taxon>Actinomycetota</taxon>
        <taxon>Actinomycetes</taxon>
        <taxon>Propionibacteriales</taxon>
        <taxon>Kribbellaceae</taxon>
        <taxon>Kribbella</taxon>
    </lineage>
</organism>
<sequence length="107" mass="11000">MARIEVHGPFAAGTEAVMVLPNSTALPFTFAWVEPGKGFEDVTEVPDAGVVVRARHELAPIAGGTQITYRCEAHGPADAAAEVGAAVSSDFQEVIAALGARAERLGG</sequence>
<dbReference type="EMBL" id="JAGINT010000002">
    <property type="protein sequence ID" value="MBP2357039.1"/>
    <property type="molecule type" value="Genomic_DNA"/>
</dbReference>
<comment type="caution">
    <text evidence="1">The sequence shown here is derived from an EMBL/GenBank/DDBJ whole genome shotgun (WGS) entry which is preliminary data.</text>
</comment>
<proteinExistence type="predicted"/>
<evidence type="ECO:0000313" key="1">
    <source>
        <dbReference type="EMBL" id="MBP2357039.1"/>
    </source>
</evidence>
<gene>
    <name evidence="1" type="ORF">JOF29_008149</name>
</gene>
<dbReference type="InterPro" id="IPR023393">
    <property type="entry name" value="START-like_dom_sf"/>
</dbReference>
<dbReference type="Gene3D" id="3.30.530.20">
    <property type="match status" value="1"/>
</dbReference>
<dbReference type="Proteomes" id="UP000755585">
    <property type="component" value="Unassembled WGS sequence"/>
</dbReference>
<keyword evidence="2" id="KW-1185">Reference proteome</keyword>
<protein>
    <recommendedName>
        <fullName evidence="3">Activator of Hsp90 ATPase-like protein</fullName>
    </recommendedName>
</protein>
<dbReference type="SUPFAM" id="SSF55961">
    <property type="entry name" value="Bet v1-like"/>
    <property type="match status" value="1"/>
</dbReference>
<evidence type="ECO:0008006" key="3">
    <source>
        <dbReference type="Google" id="ProtNLM"/>
    </source>
</evidence>
<evidence type="ECO:0000313" key="2">
    <source>
        <dbReference type="Proteomes" id="UP000755585"/>
    </source>
</evidence>
<accession>A0ABS4UZT8</accession>
<reference evidence="1 2" key="1">
    <citation type="submission" date="2021-03" db="EMBL/GenBank/DDBJ databases">
        <title>Sequencing the genomes of 1000 actinobacteria strains.</title>
        <authorList>
            <person name="Klenk H.-P."/>
        </authorList>
    </citation>
    <scope>NUCLEOTIDE SEQUENCE [LARGE SCALE GENOMIC DNA]</scope>
    <source>
        <strain evidence="1 2">DSM 18824</strain>
    </source>
</reference>